<organism evidence="2 3">
    <name type="scientific">Oryza sativa subsp. indica</name>
    <name type="common">Rice</name>
    <dbReference type="NCBI Taxonomy" id="39946"/>
    <lineage>
        <taxon>Eukaryota</taxon>
        <taxon>Viridiplantae</taxon>
        <taxon>Streptophyta</taxon>
        <taxon>Embryophyta</taxon>
        <taxon>Tracheophyta</taxon>
        <taxon>Spermatophyta</taxon>
        <taxon>Magnoliopsida</taxon>
        <taxon>Liliopsida</taxon>
        <taxon>Poales</taxon>
        <taxon>Poaceae</taxon>
        <taxon>BOP clade</taxon>
        <taxon>Oryzoideae</taxon>
        <taxon>Oryzeae</taxon>
        <taxon>Oryzinae</taxon>
        <taxon>Oryza</taxon>
        <taxon>Oryza sativa</taxon>
    </lineage>
</organism>
<feature type="region of interest" description="Disordered" evidence="1">
    <location>
        <begin position="1"/>
        <end position="25"/>
    </location>
</feature>
<keyword evidence="3" id="KW-1185">Reference proteome</keyword>
<evidence type="ECO:0000313" key="2">
    <source>
        <dbReference type="EMBL" id="EAY81871.1"/>
    </source>
</evidence>
<evidence type="ECO:0000313" key="3">
    <source>
        <dbReference type="Proteomes" id="UP000007015"/>
    </source>
</evidence>
<accession>A2ZGY7</accession>
<gene>
    <name evidence="2" type="ORF">OsI_37036</name>
</gene>
<dbReference type="HOGENOM" id="CLU_2088794_0_0_1"/>
<name>A2ZGY7_ORYSI</name>
<reference evidence="2 3" key="1">
    <citation type="journal article" date="2005" name="PLoS Biol.">
        <title>The genomes of Oryza sativa: a history of duplications.</title>
        <authorList>
            <person name="Yu J."/>
            <person name="Wang J."/>
            <person name="Lin W."/>
            <person name="Li S."/>
            <person name="Li H."/>
            <person name="Zhou J."/>
            <person name="Ni P."/>
            <person name="Dong W."/>
            <person name="Hu S."/>
            <person name="Zeng C."/>
            <person name="Zhang J."/>
            <person name="Zhang Y."/>
            <person name="Li R."/>
            <person name="Xu Z."/>
            <person name="Li S."/>
            <person name="Li X."/>
            <person name="Zheng H."/>
            <person name="Cong L."/>
            <person name="Lin L."/>
            <person name="Yin J."/>
            <person name="Geng J."/>
            <person name="Li G."/>
            <person name="Shi J."/>
            <person name="Liu J."/>
            <person name="Lv H."/>
            <person name="Li J."/>
            <person name="Wang J."/>
            <person name="Deng Y."/>
            <person name="Ran L."/>
            <person name="Shi X."/>
            <person name="Wang X."/>
            <person name="Wu Q."/>
            <person name="Li C."/>
            <person name="Ren X."/>
            <person name="Wang J."/>
            <person name="Wang X."/>
            <person name="Li D."/>
            <person name="Liu D."/>
            <person name="Zhang X."/>
            <person name="Ji Z."/>
            <person name="Zhao W."/>
            <person name="Sun Y."/>
            <person name="Zhang Z."/>
            <person name="Bao J."/>
            <person name="Han Y."/>
            <person name="Dong L."/>
            <person name="Ji J."/>
            <person name="Chen P."/>
            <person name="Wu S."/>
            <person name="Liu J."/>
            <person name="Xiao Y."/>
            <person name="Bu D."/>
            <person name="Tan J."/>
            <person name="Yang L."/>
            <person name="Ye C."/>
            <person name="Zhang J."/>
            <person name="Xu J."/>
            <person name="Zhou Y."/>
            <person name="Yu Y."/>
            <person name="Zhang B."/>
            <person name="Zhuang S."/>
            <person name="Wei H."/>
            <person name="Liu B."/>
            <person name="Lei M."/>
            <person name="Yu H."/>
            <person name="Li Y."/>
            <person name="Xu H."/>
            <person name="Wei S."/>
            <person name="He X."/>
            <person name="Fang L."/>
            <person name="Zhang Z."/>
            <person name="Zhang Y."/>
            <person name="Huang X."/>
            <person name="Su Z."/>
            <person name="Tong W."/>
            <person name="Li J."/>
            <person name="Tong Z."/>
            <person name="Li S."/>
            <person name="Ye J."/>
            <person name="Wang L."/>
            <person name="Fang L."/>
            <person name="Lei T."/>
            <person name="Chen C."/>
            <person name="Chen H."/>
            <person name="Xu Z."/>
            <person name="Li H."/>
            <person name="Huang H."/>
            <person name="Zhang F."/>
            <person name="Xu H."/>
            <person name="Li N."/>
            <person name="Zhao C."/>
            <person name="Li S."/>
            <person name="Dong L."/>
            <person name="Huang Y."/>
            <person name="Li L."/>
            <person name="Xi Y."/>
            <person name="Qi Q."/>
            <person name="Li W."/>
            <person name="Zhang B."/>
            <person name="Hu W."/>
            <person name="Zhang Y."/>
            <person name="Tian X."/>
            <person name="Jiao Y."/>
            <person name="Liang X."/>
            <person name="Jin J."/>
            <person name="Gao L."/>
            <person name="Zheng W."/>
            <person name="Hao B."/>
            <person name="Liu S."/>
            <person name="Wang W."/>
            <person name="Yuan L."/>
            <person name="Cao M."/>
            <person name="McDermott J."/>
            <person name="Samudrala R."/>
            <person name="Wang J."/>
            <person name="Wong G.K."/>
            <person name="Yang H."/>
        </authorList>
    </citation>
    <scope>NUCLEOTIDE SEQUENCE [LARGE SCALE GENOMIC DNA]</scope>
    <source>
        <strain evidence="3">cv. 93-11</strain>
    </source>
</reference>
<feature type="compositionally biased region" description="Gly residues" evidence="1">
    <location>
        <begin position="12"/>
        <end position="23"/>
    </location>
</feature>
<dbReference type="Gramene" id="BGIOSGA033531-TA">
    <property type="protein sequence ID" value="BGIOSGA033531-PA"/>
    <property type="gene ID" value="BGIOSGA033531"/>
</dbReference>
<evidence type="ECO:0000256" key="1">
    <source>
        <dbReference type="SAM" id="MobiDB-lite"/>
    </source>
</evidence>
<dbReference type="AlphaFoldDB" id="A2ZGY7"/>
<sequence length="117" mass="12880">MATTTSSSSSGDNGGGDEGGGWDAYGNGVMRSSAVGSAWKQAKEESLSMRDAQSRLLRRAHLRRILHAARRLFLERTNQRMHTVTVYYSAGSTCPNHGHKDHLQIRQDKKRVGILIA</sequence>
<feature type="compositionally biased region" description="Low complexity" evidence="1">
    <location>
        <begin position="1"/>
        <end position="11"/>
    </location>
</feature>
<protein>
    <submittedName>
        <fullName evidence="2">Uncharacterized protein</fullName>
    </submittedName>
</protein>
<dbReference type="Proteomes" id="UP000007015">
    <property type="component" value="Chromosome 11"/>
</dbReference>
<dbReference type="EMBL" id="CM000136">
    <property type="protein sequence ID" value="EAY81871.1"/>
    <property type="molecule type" value="Genomic_DNA"/>
</dbReference>
<proteinExistence type="predicted"/>